<evidence type="ECO:0000256" key="4">
    <source>
        <dbReference type="ARBA" id="ARBA00023242"/>
    </source>
</evidence>
<name>A0ABR3EZX8_9AGAR</name>
<feature type="non-terminal residue" evidence="8">
    <location>
        <position position="1"/>
    </location>
</feature>
<evidence type="ECO:0000256" key="6">
    <source>
        <dbReference type="SAM" id="MobiDB-lite"/>
    </source>
</evidence>
<dbReference type="SUPFAM" id="SSF52540">
    <property type="entry name" value="P-loop containing nucleoside triphosphate hydrolases"/>
    <property type="match status" value="1"/>
</dbReference>
<keyword evidence="5" id="KW-0175">Coiled coil</keyword>
<reference evidence="8 9" key="1">
    <citation type="submission" date="2024-02" db="EMBL/GenBank/DDBJ databases">
        <title>A draft genome for the cacao thread blight pathogen Marasmius crinis-equi.</title>
        <authorList>
            <person name="Cohen S.P."/>
            <person name="Baruah I.K."/>
            <person name="Amoako-Attah I."/>
            <person name="Bukari Y."/>
            <person name="Meinhardt L.W."/>
            <person name="Bailey B.A."/>
        </authorList>
    </citation>
    <scope>NUCLEOTIDE SEQUENCE [LARGE SCALE GENOMIC DNA]</scope>
    <source>
        <strain evidence="8 9">GH-76</strain>
    </source>
</reference>
<evidence type="ECO:0000256" key="3">
    <source>
        <dbReference type="ARBA" id="ARBA00022840"/>
    </source>
</evidence>
<proteinExistence type="predicted"/>
<accession>A0ABR3EZX8</accession>
<feature type="compositionally biased region" description="Basic and acidic residues" evidence="6">
    <location>
        <begin position="176"/>
        <end position="185"/>
    </location>
</feature>
<dbReference type="Pfam" id="PF02463">
    <property type="entry name" value="SMC_N"/>
    <property type="match status" value="1"/>
</dbReference>
<dbReference type="PANTHER" id="PTHR18937">
    <property type="entry name" value="STRUCTURAL MAINTENANCE OF CHROMOSOMES SMC FAMILY MEMBER"/>
    <property type="match status" value="1"/>
</dbReference>
<evidence type="ECO:0000256" key="1">
    <source>
        <dbReference type="ARBA" id="ARBA00004123"/>
    </source>
</evidence>
<evidence type="ECO:0000256" key="2">
    <source>
        <dbReference type="ARBA" id="ARBA00022741"/>
    </source>
</evidence>
<feature type="coiled-coil region" evidence="5">
    <location>
        <begin position="2"/>
        <end position="96"/>
    </location>
</feature>
<evidence type="ECO:0000256" key="5">
    <source>
        <dbReference type="SAM" id="Coils"/>
    </source>
</evidence>
<keyword evidence="3" id="KW-0067">ATP-binding</keyword>
<dbReference type="EMBL" id="JBAHYK010001334">
    <property type="protein sequence ID" value="KAL0568457.1"/>
    <property type="molecule type" value="Genomic_DNA"/>
</dbReference>
<comment type="caution">
    <text evidence="8">The sequence shown here is derived from an EMBL/GenBank/DDBJ whole genome shotgun (WGS) entry which is preliminary data.</text>
</comment>
<feature type="compositionally biased region" description="Acidic residues" evidence="6">
    <location>
        <begin position="125"/>
        <end position="140"/>
    </location>
</feature>
<dbReference type="InterPro" id="IPR027417">
    <property type="entry name" value="P-loop_NTPase"/>
</dbReference>
<gene>
    <name evidence="8" type="primary">SMC4_1</name>
    <name evidence="8" type="ORF">V5O48_013528</name>
</gene>
<dbReference type="PANTHER" id="PTHR18937:SF172">
    <property type="entry name" value="STRUCTURAL MAINTENANCE OF CHROMOSOMES PROTEIN"/>
    <property type="match status" value="1"/>
</dbReference>
<evidence type="ECO:0000313" key="8">
    <source>
        <dbReference type="EMBL" id="KAL0568457.1"/>
    </source>
</evidence>
<comment type="subcellular location">
    <subcellularLocation>
        <location evidence="1">Nucleus</location>
    </subcellularLocation>
</comment>
<keyword evidence="4" id="KW-0539">Nucleus</keyword>
<feature type="domain" description="RecF/RecN/SMC N-terminal" evidence="7">
    <location>
        <begin position="53"/>
        <end position="421"/>
    </location>
</feature>
<keyword evidence="2" id="KW-0547">Nucleotide-binding</keyword>
<dbReference type="Proteomes" id="UP001465976">
    <property type="component" value="Unassembled WGS sequence"/>
</dbReference>
<evidence type="ECO:0000313" key="9">
    <source>
        <dbReference type="Proteomes" id="UP001465976"/>
    </source>
</evidence>
<evidence type="ECO:0000259" key="7">
    <source>
        <dbReference type="Pfam" id="PF02463"/>
    </source>
</evidence>
<sequence length="444" mass="50929">ANEKTLKDLQAELEEVDEEVQELADYVAGLKTQVAEAQEKEENSKEDLEQYKAQLDEKQEEVQKFKAKEAKIQAKLDQANKKFQQNEVKINHWQEEHDKLRLEVIEHVCLSSSLLPYSCRHSDEYGDDDDDDEEEDDAESPEGGKEGEEREAEEKMDEDDSSVKPDPDAPPGSKKKAADDQDPTKPPELNEEELRKYKVRDLGVDIEYLEDKLKRAKPNLNVIDEYNQRMEEVPSRFNEVEKVKKQQEDMKKKHDDFRKQRFDEFMAGFSAISLGLRRCIRYFGMITMGGNAELELVDSMDPFSEGIIFSVMPPKKSWKNIANLPGGEKTLSSLALVFALHVFKVSPVPWDAGHSLMVGFHPTPLYFMDEIDAALDFRNVCIVTNYIKDRTKNAQFIIISLRNDMFEFSHRLIGIYKTANVTHSISIDNHALPQPTAQWAPVPS</sequence>
<dbReference type="InterPro" id="IPR003395">
    <property type="entry name" value="RecF/RecN/SMC_N"/>
</dbReference>
<dbReference type="Gene3D" id="3.40.50.300">
    <property type="entry name" value="P-loop containing nucleotide triphosphate hydrolases"/>
    <property type="match status" value="1"/>
</dbReference>
<keyword evidence="9" id="KW-1185">Reference proteome</keyword>
<organism evidence="8 9">
    <name type="scientific">Marasmius crinis-equi</name>
    <dbReference type="NCBI Taxonomy" id="585013"/>
    <lineage>
        <taxon>Eukaryota</taxon>
        <taxon>Fungi</taxon>
        <taxon>Dikarya</taxon>
        <taxon>Basidiomycota</taxon>
        <taxon>Agaricomycotina</taxon>
        <taxon>Agaricomycetes</taxon>
        <taxon>Agaricomycetidae</taxon>
        <taxon>Agaricales</taxon>
        <taxon>Marasmiineae</taxon>
        <taxon>Marasmiaceae</taxon>
        <taxon>Marasmius</taxon>
    </lineage>
</organism>
<protein>
    <submittedName>
        <fullName evidence="8">Structural maintenance of chromosomes protein 4</fullName>
    </submittedName>
</protein>
<feature type="compositionally biased region" description="Acidic residues" evidence="6">
    <location>
        <begin position="149"/>
        <end position="160"/>
    </location>
</feature>
<feature type="region of interest" description="Disordered" evidence="6">
    <location>
        <begin position="116"/>
        <end position="196"/>
    </location>
</feature>